<comment type="caution">
    <text evidence="2">The sequence shown here is derived from an EMBL/GenBank/DDBJ whole genome shotgun (WGS) entry which is preliminary data.</text>
</comment>
<name>A0A813MWA1_9BILA</name>
<proteinExistence type="predicted"/>
<organism evidence="2 3">
    <name type="scientific">Adineta steineri</name>
    <dbReference type="NCBI Taxonomy" id="433720"/>
    <lineage>
        <taxon>Eukaryota</taxon>
        <taxon>Metazoa</taxon>
        <taxon>Spiralia</taxon>
        <taxon>Gnathifera</taxon>
        <taxon>Rotifera</taxon>
        <taxon>Eurotatoria</taxon>
        <taxon>Bdelloidea</taxon>
        <taxon>Adinetida</taxon>
        <taxon>Adinetidae</taxon>
        <taxon>Adineta</taxon>
    </lineage>
</organism>
<protein>
    <submittedName>
        <fullName evidence="2">Uncharacterized protein</fullName>
    </submittedName>
</protein>
<sequence>MKTIRWFHYSIMNYLFIFIIIIGNIAHLVPIGSISNVTFIASTMGETFFNTSCQQCICVGLMADAVGWNCMANNNTCSLINNYSTTDIGFKQTENTIFFFQQIPPELLTTSSTYFNKCIFSPFCFCIQSFIFH</sequence>
<dbReference type="AlphaFoldDB" id="A0A813MWA1"/>
<accession>A0A813MWA1</accession>
<evidence type="ECO:0000313" key="3">
    <source>
        <dbReference type="Proteomes" id="UP000663860"/>
    </source>
</evidence>
<keyword evidence="1" id="KW-0812">Transmembrane</keyword>
<feature type="transmembrane region" description="Helical" evidence="1">
    <location>
        <begin position="12"/>
        <end position="32"/>
    </location>
</feature>
<keyword evidence="1" id="KW-1133">Transmembrane helix</keyword>
<keyword evidence="1" id="KW-0472">Membrane</keyword>
<evidence type="ECO:0000313" key="2">
    <source>
        <dbReference type="EMBL" id="CAF0727288.1"/>
    </source>
</evidence>
<reference evidence="2" key="1">
    <citation type="submission" date="2021-02" db="EMBL/GenBank/DDBJ databases">
        <authorList>
            <person name="Nowell W R."/>
        </authorList>
    </citation>
    <scope>NUCLEOTIDE SEQUENCE</scope>
</reference>
<evidence type="ECO:0000256" key="1">
    <source>
        <dbReference type="SAM" id="Phobius"/>
    </source>
</evidence>
<gene>
    <name evidence="2" type="ORF">IZO911_LOCUS2554</name>
</gene>
<dbReference type="Proteomes" id="UP000663860">
    <property type="component" value="Unassembled WGS sequence"/>
</dbReference>
<dbReference type="EMBL" id="CAJNOE010000012">
    <property type="protein sequence ID" value="CAF0727288.1"/>
    <property type="molecule type" value="Genomic_DNA"/>
</dbReference>